<sequence>MKKLLIIAMACYGLSARAQMRESRNFLYLYSDSIIYAKDIKLRPDFSGNLRILVDSRSVPIGQVKFFNSRDGFFANTRKMGIMRTGEFAERIIEGRINVFQERPLSYPPFAYDPYHVPETYYAPTQSINTNMYYNIGYADLKKLNYANLNRDMANNPQSMDMLAAYRRSKIVSTSLYVAGAASIAGAFAVYMGKKNAYSTSSFTIGVGLGALGLGLITGGYLKTHSAKQKLENAIDIYNK</sequence>
<evidence type="ECO:0000313" key="3">
    <source>
        <dbReference type="Proteomes" id="UP000223749"/>
    </source>
</evidence>
<dbReference type="KEGG" id="pgs:CPT03_04580"/>
<dbReference type="EMBL" id="CP024091">
    <property type="protein sequence ID" value="ATP55792.1"/>
    <property type="molecule type" value="Genomic_DNA"/>
</dbReference>
<keyword evidence="1" id="KW-1133">Transmembrane helix</keyword>
<protein>
    <submittedName>
        <fullName evidence="2">Uncharacterized protein</fullName>
    </submittedName>
</protein>
<keyword evidence="3" id="KW-1185">Reference proteome</keyword>
<feature type="transmembrane region" description="Helical" evidence="1">
    <location>
        <begin position="203"/>
        <end position="222"/>
    </location>
</feature>
<reference evidence="2 3" key="1">
    <citation type="submission" date="2017-10" db="EMBL/GenBank/DDBJ databases">
        <title>Whole genome of Pedobacter ginsengisoli T01R-27 isolated from tomato rhizosphere.</title>
        <authorList>
            <person name="Weon H.-Y."/>
            <person name="Lee S.A."/>
            <person name="Sang M.K."/>
            <person name="Song J."/>
        </authorList>
    </citation>
    <scope>NUCLEOTIDE SEQUENCE [LARGE SCALE GENOMIC DNA]</scope>
    <source>
        <strain evidence="2 3">T01R-27</strain>
    </source>
</reference>
<keyword evidence="1" id="KW-0472">Membrane</keyword>
<evidence type="ECO:0000313" key="2">
    <source>
        <dbReference type="EMBL" id="ATP55792.1"/>
    </source>
</evidence>
<feature type="transmembrane region" description="Helical" evidence="1">
    <location>
        <begin position="171"/>
        <end position="191"/>
    </location>
</feature>
<dbReference type="Proteomes" id="UP000223749">
    <property type="component" value="Chromosome"/>
</dbReference>
<keyword evidence="1" id="KW-0812">Transmembrane</keyword>
<dbReference type="OrthoDB" id="791508at2"/>
<dbReference type="RefSeq" id="WP_099437737.1">
    <property type="nucleotide sequence ID" value="NZ_CP024091.1"/>
</dbReference>
<dbReference type="AlphaFoldDB" id="A0A2D1U2E8"/>
<name>A0A2D1U2E8_9SPHI</name>
<organism evidence="2 3">
    <name type="scientific">Pedobacter ginsengisoli</name>
    <dbReference type="NCBI Taxonomy" id="363852"/>
    <lineage>
        <taxon>Bacteria</taxon>
        <taxon>Pseudomonadati</taxon>
        <taxon>Bacteroidota</taxon>
        <taxon>Sphingobacteriia</taxon>
        <taxon>Sphingobacteriales</taxon>
        <taxon>Sphingobacteriaceae</taxon>
        <taxon>Pedobacter</taxon>
    </lineage>
</organism>
<accession>A0A2D1U2E8</accession>
<gene>
    <name evidence="2" type="ORF">CPT03_04580</name>
</gene>
<evidence type="ECO:0000256" key="1">
    <source>
        <dbReference type="SAM" id="Phobius"/>
    </source>
</evidence>
<proteinExistence type="predicted"/>